<feature type="binding site" evidence="5">
    <location>
        <position position="159"/>
    </location>
    <ligand>
        <name>Mg(2+)</name>
        <dbReference type="ChEBI" id="CHEBI:18420"/>
    </ligand>
</feature>
<evidence type="ECO:0000256" key="4">
    <source>
        <dbReference type="PIRSR" id="PIRSR015582-1"/>
    </source>
</evidence>
<dbReference type="InterPro" id="IPR011206">
    <property type="entry name" value="Citrate_lyase_beta/mcl1/mcl2"/>
</dbReference>
<keyword evidence="2 5" id="KW-0479">Metal-binding</keyword>
<protein>
    <submittedName>
        <fullName evidence="8">CoA ester lyase</fullName>
    </submittedName>
</protein>
<evidence type="ECO:0000313" key="8">
    <source>
        <dbReference type="EMBL" id="WPF25484.1"/>
    </source>
</evidence>
<dbReference type="GO" id="GO:0016829">
    <property type="term" value="F:lyase activity"/>
    <property type="evidence" value="ECO:0007669"/>
    <property type="project" value="UniProtKB-KW"/>
</dbReference>
<dbReference type="EMBL" id="CP137757">
    <property type="protein sequence ID" value="WPF25484.1"/>
    <property type="molecule type" value="Genomic_DNA"/>
</dbReference>
<evidence type="ECO:0000256" key="1">
    <source>
        <dbReference type="ARBA" id="ARBA00001946"/>
    </source>
</evidence>
<evidence type="ECO:0000256" key="5">
    <source>
        <dbReference type="PIRSR" id="PIRSR015582-2"/>
    </source>
</evidence>
<dbReference type="InterPro" id="IPR005000">
    <property type="entry name" value="Aldolase/citrate-lyase_domain"/>
</dbReference>
<dbReference type="PIRSF" id="PIRSF015582">
    <property type="entry name" value="Cit_lyase_B"/>
    <property type="match status" value="1"/>
</dbReference>
<evidence type="ECO:0000313" key="9">
    <source>
        <dbReference type="Proteomes" id="UP001174314"/>
    </source>
</evidence>
<dbReference type="InterPro" id="IPR040442">
    <property type="entry name" value="Pyrv_kinase-like_dom_sf"/>
</dbReference>
<name>A0AAU0Q0X8_9CORY</name>
<reference evidence="8 9" key="1">
    <citation type="submission" date="2023-10" db="EMBL/GenBank/DDBJ databases">
        <title>complete genome sequence of Corynebacterium pseudokroppenstedtii P15-C1.</title>
        <authorList>
            <person name="Bruggemann H."/>
            <person name="Poehlein A."/>
        </authorList>
    </citation>
    <scope>NUCLEOTIDE SEQUENCE [LARGE SCALE GENOMIC DNA]</scope>
    <source>
        <strain evidence="8 9">P15_C1</strain>
    </source>
</reference>
<feature type="binding site" evidence="4">
    <location>
        <position position="133"/>
    </location>
    <ligand>
        <name>substrate</name>
    </ligand>
</feature>
<dbReference type="Proteomes" id="UP001174314">
    <property type="component" value="Chromosome"/>
</dbReference>
<gene>
    <name evidence="8" type="ORF">Q0N40_02755</name>
</gene>
<feature type="compositionally biased region" description="Polar residues" evidence="6">
    <location>
        <begin position="1"/>
        <end position="14"/>
    </location>
</feature>
<dbReference type="SUPFAM" id="SSF51621">
    <property type="entry name" value="Phosphoenolpyruvate/pyruvate domain"/>
    <property type="match status" value="1"/>
</dbReference>
<evidence type="ECO:0000256" key="6">
    <source>
        <dbReference type="SAM" id="MobiDB-lite"/>
    </source>
</evidence>
<dbReference type="PANTHER" id="PTHR32308">
    <property type="entry name" value="LYASE BETA SUBUNIT, PUTATIVE (AFU_ORTHOLOGUE AFUA_4G13030)-RELATED"/>
    <property type="match status" value="1"/>
</dbReference>
<proteinExistence type="predicted"/>
<dbReference type="Gene3D" id="3.20.20.60">
    <property type="entry name" value="Phosphoenolpyruvate-binding domains"/>
    <property type="match status" value="1"/>
</dbReference>
<dbReference type="KEGG" id="cpsk:Q0N40_02755"/>
<keyword evidence="9" id="KW-1185">Reference proteome</keyword>
<feature type="domain" description="HpcH/HpaI aldolase/citrate lyase" evidence="7">
    <location>
        <begin position="127"/>
        <end position="245"/>
    </location>
</feature>
<evidence type="ECO:0000259" key="7">
    <source>
        <dbReference type="Pfam" id="PF03328"/>
    </source>
</evidence>
<evidence type="ECO:0000256" key="3">
    <source>
        <dbReference type="ARBA" id="ARBA00022842"/>
    </source>
</evidence>
<dbReference type="PANTHER" id="PTHR32308:SF10">
    <property type="entry name" value="CITRATE LYASE SUBUNIT BETA"/>
    <property type="match status" value="1"/>
</dbReference>
<comment type="cofactor">
    <cofactor evidence="1">
        <name>Mg(2+)</name>
        <dbReference type="ChEBI" id="CHEBI:18420"/>
    </cofactor>
</comment>
<dbReference type="InterPro" id="IPR015813">
    <property type="entry name" value="Pyrv/PenolPyrv_kinase-like_dom"/>
</dbReference>
<dbReference type="GO" id="GO:0000287">
    <property type="term" value="F:magnesium ion binding"/>
    <property type="evidence" value="ECO:0007669"/>
    <property type="project" value="TreeGrafter"/>
</dbReference>
<feature type="domain" description="HpcH/HpaI aldolase/citrate lyase" evidence="7">
    <location>
        <begin position="32"/>
        <end position="117"/>
    </location>
</feature>
<accession>A0AAU0Q0X8</accession>
<dbReference type="Pfam" id="PF03328">
    <property type="entry name" value="HpcH_HpaI"/>
    <property type="match status" value="2"/>
</dbReference>
<sequence>MTQSKKTALISQFSGGDHHTEQRRWTPAGPAILFAPADRPERFTKAAERSDVVILDLEDGAGRDSFEKARDNIVNSNLDPATTIVRIHSVDSDLFRGDIEMVAKTSYNTVMVPKCDEPLPDELHDYDIIAMLESPSGIMNARDIAHQEFVVALLWGAEDFTASLGGIYSRLQQDERGWDSSRGSAEGPYRTTVNYLRTQTLIHAAEAGIIALDAVFADIHDADGLRDEALDAARIGFAGTACIHPAQVPVIREAYRPSTKQVELARRIVRESVGHPGALNIDGKMVDAPLFRQAELLVTRADALGM</sequence>
<feature type="region of interest" description="Disordered" evidence="6">
    <location>
        <begin position="1"/>
        <end position="23"/>
    </location>
</feature>
<dbReference type="GO" id="GO:0006107">
    <property type="term" value="P:oxaloacetate metabolic process"/>
    <property type="evidence" value="ECO:0007669"/>
    <property type="project" value="TreeGrafter"/>
</dbReference>
<feature type="binding site" evidence="5">
    <location>
        <position position="133"/>
    </location>
    <ligand>
        <name>Mg(2+)</name>
        <dbReference type="ChEBI" id="CHEBI:18420"/>
    </ligand>
</feature>
<dbReference type="RefSeq" id="WP_204088152.1">
    <property type="nucleotide sequence ID" value="NZ_CP137757.1"/>
</dbReference>
<feature type="binding site" evidence="4">
    <location>
        <position position="86"/>
    </location>
    <ligand>
        <name>substrate</name>
    </ligand>
</feature>
<organism evidence="8 9">
    <name type="scientific">Corynebacterium pseudokroppenstedtii</name>
    <dbReference type="NCBI Taxonomy" id="2804917"/>
    <lineage>
        <taxon>Bacteria</taxon>
        <taxon>Bacillati</taxon>
        <taxon>Actinomycetota</taxon>
        <taxon>Actinomycetes</taxon>
        <taxon>Mycobacteriales</taxon>
        <taxon>Corynebacteriaceae</taxon>
        <taxon>Corynebacterium</taxon>
    </lineage>
</organism>
<evidence type="ECO:0000256" key="2">
    <source>
        <dbReference type="ARBA" id="ARBA00022723"/>
    </source>
</evidence>
<dbReference type="AlphaFoldDB" id="A0AAU0Q0X8"/>
<keyword evidence="3 5" id="KW-0460">Magnesium</keyword>
<keyword evidence="8" id="KW-0456">Lyase</keyword>